<dbReference type="EMBL" id="JAAAHW010005408">
    <property type="protein sequence ID" value="KAF9968921.1"/>
    <property type="molecule type" value="Genomic_DNA"/>
</dbReference>
<evidence type="ECO:0000313" key="3">
    <source>
        <dbReference type="Proteomes" id="UP000749646"/>
    </source>
</evidence>
<accession>A0A9P6JFB8</accession>
<gene>
    <name evidence="2" type="ORF">BGZ65_012497</name>
</gene>
<name>A0A9P6JFB8_9FUNG</name>
<dbReference type="AlphaFoldDB" id="A0A9P6JFB8"/>
<keyword evidence="3" id="KW-1185">Reference proteome</keyword>
<comment type="caution">
    <text evidence="2">The sequence shown here is derived from an EMBL/GenBank/DDBJ whole genome shotgun (WGS) entry which is preliminary data.</text>
</comment>
<feature type="non-terminal residue" evidence="2">
    <location>
        <position position="1"/>
    </location>
</feature>
<protein>
    <submittedName>
        <fullName evidence="2">Uncharacterized protein</fullName>
    </submittedName>
</protein>
<feature type="compositionally biased region" description="Low complexity" evidence="1">
    <location>
        <begin position="1"/>
        <end position="14"/>
    </location>
</feature>
<evidence type="ECO:0000313" key="2">
    <source>
        <dbReference type="EMBL" id="KAF9968921.1"/>
    </source>
</evidence>
<dbReference type="OrthoDB" id="2448945at2759"/>
<proteinExistence type="predicted"/>
<feature type="compositionally biased region" description="Polar residues" evidence="1">
    <location>
        <begin position="22"/>
        <end position="33"/>
    </location>
</feature>
<feature type="region of interest" description="Disordered" evidence="1">
    <location>
        <begin position="1"/>
        <end position="33"/>
    </location>
</feature>
<reference evidence="2" key="1">
    <citation type="journal article" date="2020" name="Fungal Divers.">
        <title>Resolving the Mortierellaceae phylogeny through synthesis of multi-gene phylogenetics and phylogenomics.</title>
        <authorList>
            <person name="Vandepol N."/>
            <person name="Liber J."/>
            <person name="Desiro A."/>
            <person name="Na H."/>
            <person name="Kennedy M."/>
            <person name="Barry K."/>
            <person name="Grigoriev I.V."/>
            <person name="Miller A.N."/>
            <person name="O'Donnell K."/>
            <person name="Stajich J.E."/>
            <person name="Bonito G."/>
        </authorList>
    </citation>
    <scope>NUCLEOTIDE SEQUENCE</scope>
    <source>
        <strain evidence="2">MES-2147</strain>
    </source>
</reference>
<evidence type="ECO:0000256" key="1">
    <source>
        <dbReference type="SAM" id="MobiDB-lite"/>
    </source>
</evidence>
<dbReference type="Proteomes" id="UP000749646">
    <property type="component" value="Unassembled WGS sequence"/>
</dbReference>
<organism evidence="2 3">
    <name type="scientific">Modicella reniformis</name>
    <dbReference type="NCBI Taxonomy" id="1440133"/>
    <lineage>
        <taxon>Eukaryota</taxon>
        <taxon>Fungi</taxon>
        <taxon>Fungi incertae sedis</taxon>
        <taxon>Mucoromycota</taxon>
        <taxon>Mortierellomycotina</taxon>
        <taxon>Mortierellomycetes</taxon>
        <taxon>Mortierellales</taxon>
        <taxon>Mortierellaceae</taxon>
        <taxon>Modicella</taxon>
    </lineage>
</organism>
<sequence length="176" mass="19362">MRISNSSGSSGNTSDFEELPSPSLSTDDMPDNNITIQKFRSSAGEPLASITAETDKDTGEAYIPWQHIENLFHNIQCVRADGVNVEFMVDADSKIIQPPRIRHFPDVTLEVHASKNAEGQQLIEAYNDVLVSCSEAQKETRSFLAENIKGLAAGLGSIALNEFTKDHRQREQATAK</sequence>